<dbReference type="InterPro" id="IPR044159">
    <property type="entry name" value="IQM"/>
</dbReference>
<dbReference type="EMBL" id="QGKV02000649">
    <property type="protein sequence ID" value="KAF3576028.1"/>
    <property type="molecule type" value="Genomic_DNA"/>
</dbReference>
<keyword evidence="6" id="KW-1185">Reference proteome</keyword>
<name>A0ABQ7DF76_BRACR</name>
<keyword evidence="3" id="KW-0963">Cytoplasm</keyword>
<evidence type="ECO:0000256" key="4">
    <source>
        <dbReference type="ARBA" id="ARBA00023242"/>
    </source>
</evidence>
<gene>
    <name evidence="5" type="ORF">DY000_02029448</name>
</gene>
<reference evidence="5 6" key="1">
    <citation type="journal article" date="2020" name="BMC Genomics">
        <title>Intraspecific diversification of the crop wild relative Brassica cretica Lam. using demographic model selection.</title>
        <authorList>
            <person name="Kioukis A."/>
            <person name="Michalopoulou V.A."/>
            <person name="Briers L."/>
            <person name="Pirintsos S."/>
            <person name="Studholme D.J."/>
            <person name="Pavlidis P."/>
            <person name="Sarris P.F."/>
        </authorList>
    </citation>
    <scope>NUCLEOTIDE SEQUENCE [LARGE SCALE GENOMIC DNA]</scope>
    <source>
        <strain evidence="6">cv. PFS-1207/04</strain>
    </source>
</reference>
<evidence type="ECO:0000256" key="3">
    <source>
        <dbReference type="ARBA" id="ARBA00022490"/>
    </source>
</evidence>
<keyword evidence="4" id="KW-0539">Nucleus</keyword>
<evidence type="ECO:0000256" key="1">
    <source>
        <dbReference type="ARBA" id="ARBA00004123"/>
    </source>
</evidence>
<dbReference type="Proteomes" id="UP000266723">
    <property type="component" value="Unassembled WGS sequence"/>
</dbReference>
<organism evidence="5 6">
    <name type="scientific">Brassica cretica</name>
    <name type="common">Mustard</name>
    <dbReference type="NCBI Taxonomy" id="69181"/>
    <lineage>
        <taxon>Eukaryota</taxon>
        <taxon>Viridiplantae</taxon>
        <taxon>Streptophyta</taxon>
        <taxon>Embryophyta</taxon>
        <taxon>Tracheophyta</taxon>
        <taxon>Spermatophyta</taxon>
        <taxon>Magnoliopsida</taxon>
        <taxon>eudicotyledons</taxon>
        <taxon>Gunneridae</taxon>
        <taxon>Pentapetalae</taxon>
        <taxon>rosids</taxon>
        <taxon>malvids</taxon>
        <taxon>Brassicales</taxon>
        <taxon>Brassicaceae</taxon>
        <taxon>Brassiceae</taxon>
        <taxon>Brassica</taxon>
    </lineage>
</organism>
<comment type="caution">
    <text evidence="5">The sequence shown here is derived from an EMBL/GenBank/DDBJ whole genome shotgun (WGS) entry which is preliminary data.</text>
</comment>
<sequence length="245" mass="27960">MVVKKSVHFKWMQLERMITLNINHNLEFVREISVFDQRNPKHEAAINLQKMYKSFRTRKLLYFGELKRSCISFFDIEKHEIANSGGLDLGQEQLSLAKVCQRMERHKSLLYNTRLRLFDIDEGEEVNLVEKCPQLKLQQQCTNHIGPIAIPNGFSAQHIDSVVRWGEEGCLAVVLAWFDIDEGEEVNLVEKCPQLKLQQQCTNHIGPIAIPNGFSAQHIDSVVRWGEEGTFQHSSFLAGGATVAA</sequence>
<evidence type="ECO:0000313" key="6">
    <source>
        <dbReference type="Proteomes" id="UP000266723"/>
    </source>
</evidence>
<proteinExistence type="predicted"/>
<accession>A0ABQ7DF76</accession>
<comment type="subcellular location">
    <subcellularLocation>
        <location evidence="2">Cytoplasm</location>
    </subcellularLocation>
    <subcellularLocation>
        <location evidence="1">Nucleus</location>
    </subcellularLocation>
</comment>
<evidence type="ECO:0000256" key="2">
    <source>
        <dbReference type="ARBA" id="ARBA00004496"/>
    </source>
</evidence>
<dbReference type="PANTHER" id="PTHR31250">
    <property type="entry name" value="IQ DOMAIN-CONTAINING PROTEIN IQM3"/>
    <property type="match status" value="1"/>
</dbReference>
<protein>
    <submittedName>
        <fullName evidence="5">Uncharacterized protein</fullName>
    </submittedName>
</protein>
<dbReference type="PANTHER" id="PTHR31250:SF14">
    <property type="entry name" value="IQ DOMAIN-CONTAINING PROTEIN IQM2"/>
    <property type="match status" value="1"/>
</dbReference>
<evidence type="ECO:0000313" key="5">
    <source>
        <dbReference type="EMBL" id="KAF3576028.1"/>
    </source>
</evidence>